<gene>
    <name evidence="3" type="ORF">F5891DRAFT_1186061</name>
</gene>
<evidence type="ECO:0000313" key="3">
    <source>
        <dbReference type="EMBL" id="KAG1902918.1"/>
    </source>
</evidence>
<evidence type="ECO:0000259" key="2">
    <source>
        <dbReference type="Pfam" id="PF20149"/>
    </source>
</evidence>
<feature type="domain" description="DUF6532" evidence="2">
    <location>
        <begin position="230"/>
        <end position="271"/>
    </location>
</feature>
<keyword evidence="4" id="KW-1185">Reference proteome</keyword>
<sequence>MGKHKKPNSSDPDVQHEPHHSERSNRGQGGHIGQLQKLESTQTETHQWVKKNPAQDALKNEDDLEAGHAHDEGLSVRSSSADDEDDCNVPFPSLDDSDMHSPPQVSDDFGAKKQRHAQPIPLSKPTCTIFLNDIDIQPSSQVPNRFHSKNFKKHTHPITPSADNNSIQRHHPIVSPSRSMNSDIPSHPHRVPKPASNSIALDTVHDVLQEHCAKNWCHRPPDPRTLQKSVALGATALAAAIDEYKTGIYKPMKFVSELYQPIYDSVMQLYDDVKLDPYHSKKCRAVLSINVERSRVA</sequence>
<feature type="region of interest" description="Disordered" evidence="1">
    <location>
        <begin position="1"/>
        <end position="120"/>
    </location>
</feature>
<proteinExistence type="predicted"/>
<evidence type="ECO:0000313" key="4">
    <source>
        <dbReference type="Proteomes" id="UP001195769"/>
    </source>
</evidence>
<feature type="compositionally biased region" description="Basic and acidic residues" evidence="1">
    <location>
        <begin position="13"/>
        <end position="25"/>
    </location>
</feature>
<dbReference type="EMBL" id="JABBWK010000015">
    <property type="protein sequence ID" value="KAG1902918.1"/>
    <property type="molecule type" value="Genomic_DNA"/>
</dbReference>
<feature type="compositionally biased region" description="Basic and acidic residues" evidence="1">
    <location>
        <begin position="58"/>
        <end position="74"/>
    </location>
</feature>
<organism evidence="3 4">
    <name type="scientific">Suillus fuscotomentosus</name>
    <dbReference type="NCBI Taxonomy" id="1912939"/>
    <lineage>
        <taxon>Eukaryota</taxon>
        <taxon>Fungi</taxon>
        <taxon>Dikarya</taxon>
        <taxon>Basidiomycota</taxon>
        <taxon>Agaricomycotina</taxon>
        <taxon>Agaricomycetes</taxon>
        <taxon>Agaricomycetidae</taxon>
        <taxon>Boletales</taxon>
        <taxon>Suillineae</taxon>
        <taxon>Suillaceae</taxon>
        <taxon>Suillus</taxon>
    </lineage>
</organism>
<accession>A0AAD4EAX1</accession>
<evidence type="ECO:0000256" key="1">
    <source>
        <dbReference type="SAM" id="MobiDB-lite"/>
    </source>
</evidence>
<feature type="compositionally biased region" description="Polar residues" evidence="1">
    <location>
        <begin position="37"/>
        <end position="46"/>
    </location>
</feature>
<dbReference type="InterPro" id="IPR045341">
    <property type="entry name" value="DUF6532"/>
</dbReference>
<protein>
    <recommendedName>
        <fullName evidence="2">DUF6532 domain-containing protein</fullName>
    </recommendedName>
</protein>
<reference evidence="3" key="1">
    <citation type="journal article" date="2020" name="New Phytol.">
        <title>Comparative genomics reveals dynamic genome evolution in host specialist ectomycorrhizal fungi.</title>
        <authorList>
            <person name="Lofgren L.A."/>
            <person name="Nguyen N.H."/>
            <person name="Vilgalys R."/>
            <person name="Ruytinx J."/>
            <person name="Liao H.L."/>
            <person name="Branco S."/>
            <person name="Kuo A."/>
            <person name="LaButti K."/>
            <person name="Lipzen A."/>
            <person name="Andreopoulos W."/>
            <person name="Pangilinan J."/>
            <person name="Riley R."/>
            <person name="Hundley H."/>
            <person name="Na H."/>
            <person name="Barry K."/>
            <person name="Grigoriev I.V."/>
            <person name="Stajich J.E."/>
            <person name="Kennedy P.G."/>
        </authorList>
    </citation>
    <scope>NUCLEOTIDE SEQUENCE</scope>
    <source>
        <strain evidence="3">FC203</strain>
    </source>
</reference>
<feature type="region of interest" description="Disordered" evidence="1">
    <location>
        <begin position="174"/>
        <end position="195"/>
    </location>
</feature>
<dbReference type="Pfam" id="PF20149">
    <property type="entry name" value="DUF6532"/>
    <property type="match status" value="1"/>
</dbReference>
<dbReference type="AlphaFoldDB" id="A0AAD4EAX1"/>
<dbReference type="GeneID" id="64660933"/>
<comment type="caution">
    <text evidence="3">The sequence shown here is derived from an EMBL/GenBank/DDBJ whole genome shotgun (WGS) entry which is preliminary data.</text>
</comment>
<name>A0AAD4EAX1_9AGAM</name>
<dbReference type="Proteomes" id="UP001195769">
    <property type="component" value="Unassembled WGS sequence"/>
</dbReference>
<dbReference type="RefSeq" id="XP_041228493.1">
    <property type="nucleotide sequence ID" value="XM_041366635.1"/>
</dbReference>